<proteinExistence type="inferred from homology"/>
<keyword evidence="4" id="KW-1003">Cell membrane</keyword>
<feature type="transmembrane region" description="Helical" evidence="8">
    <location>
        <begin position="171"/>
        <end position="189"/>
    </location>
</feature>
<gene>
    <name evidence="9" type="ORF">G3576_03260</name>
</gene>
<evidence type="ECO:0000313" key="10">
    <source>
        <dbReference type="Proteomes" id="UP000475385"/>
    </source>
</evidence>
<evidence type="ECO:0000256" key="6">
    <source>
        <dbReference type="ARBA" id="ARBA00022989"/>
    </source>
</evidence>
<sequence>MAVVSLFVGVGTVTPARLLAEGPEGPAMQLLLVSRLPRTIAVLLAGMAIGVAGLLMQLLARNRFVEPSTAGTAESASLGLLAVMVLAPEAPILVKMLVAAGFALAGTALFLAILRQVPLRSVLMVPLLGLMLGGVIEAVTTFLAYRMDLLQSVNAWTAGDFSGVLEGRYELLWVAFALTVLAWFAADRFTVAGMGEDVATSLGLDHRRVLAMGLFIVAMVTATVVVTVGMVPFFGLVVPNLVAMAMGDHARRAIPWIAVLGGMLLLACDMLGRVIRFPYEIPVGTIVGVVGAALFLALLFRRQARLG</sequence>
<keyword evidence="6 8" id="KW-1133">Transmembrane helix</keyword>
<keyword evidence="10" id="KW-1185">Reference proteome</keyword>
<keyword evidence="5 8" id="KW-0812">Transmembrane</keyword>
<organism evidence="9 10">
    <name type="scientific">Falsiroseomonas algicola</name>
    <dbReference type="NCBI Taxonomy" id="2716930"/>
    <lineage>
        <taxon>Bacteria</taxon>
        <taxon>Pseudomonadati</taxon>
        <taxon>Pseudomonadota</taxon>
        <taxon>Alphaproteobacteria</taxon>
        <taxon>Acetobacterales</taxon>
        <taxon>Roseomonadaceae</taxon>
        <taxon>Falsiroseomonas</taxon>
    </lineage>
</organism>
<evidence type="ECO:0000256" key="5">
    <source>
        <dbReference type="ARBA" id="ARBA00022692"/>
    </source>
</evidence>
<dbReference type="Gene3D" id="1.10.3470.10">
    <property type="entry name" value="ABC transporter involved in vitamin B12 uptake, BtuC"/>
    <property type="match status" value="1"/>
</dbReference>
<feature type="transmembrane region" description="Helical" evidence="8">
    <location>
        <begin position="253"/>
        <end position="272"/>
    </location>
</feature>
<reference evidence="9 10" key="1">
    <citation type="submission" date="2020-03" db="EMBL/GenBank/DDBJ databases">
        <title>Roseomonas stagni sp. nov., isolated from pond water in Japan.</title>
        <authorList>
            <person name="Furuhata K."/>
            <person name="Miyamoto H."/>
            <person name="Goto K."/>
        </authorList>
    </citation>
    <scope>NUCLEOTIDE SEQUENCE [LARGE SCALE GENOMIC DNA]</scope>
    <source>
        <strain evidence="9 10">PeD5</strain>
    </source>
</reference>
<evidence type="ECO:0000256" key="2">
    <source>
        <dbReference type="ARBA" id="ARBA00007935"/>
    </source>
</evidence>
<feature type="transmembrane region" description="Helical" evidence="8">
    <location>
        <begin position="121"/>
        <end position="145"/>
    </location>
</feature>
<dbReference type="AlphaFoldDB" id="A0A6M1LG67"/>
<dbReference type="EMBL" id="JAAIKB010000001">
    <property type="protein sequence ID" value="NGM19019.1"/>
    <property type="molecule type" value="Genomic_DNA"/>
</dbReference>
<dbReference type="PANTHER" id="PTHR30472:SF27">
    <property type="entry name" value="PETROBACTIN IMPORT SYSTEM PERMEASE PROTEIN YCLN"/>
    <property type="match status" value="1"/>
</dbReference>
<comment type="similarity">
    <text evidence="2">Belongs to the binding-protein-dependent transport system permease family. FecCD subfamily.</text>
</comment>
<dbReference type="Proteomes" id="UP000475385">
    <property type="component" value="Unassembled WGS sequence"/>
</dbReference>
<evidence type="ECO:0000313" key="9">
    <source>
        <dbReference type="EMBL" id="NGM19019.1"/>
    </source>
</evidence>
<evidence type="ECO:0000256" key="1">
    <source>
        <dbReference type="ARBA" id="ARBA00004651"/>
    </source>
</evidence>
<dbReference type="GO" id="GO:0005886">
    <property type="term" value="C:plasma membrane"/>
    <property type="evidence" value="ECO:0007669"/>
    <property type="project" value="UniProtKB-SubCell"/>
</dbReference>
<dbReference type="GO" id="GO:0033214">
    <property type="term" value="P:siderophore-iron import into cell"/>
    <property type="evidence" value="ECO:0007669"/>
    <property type="project" value="TreeGrafter"/>
</dbReference>
<feature type="transmembrane region" description="Helical" evidence="8">
    <location>
        <begin position="279"/>
        <end position="300"/>
    </location>
</feature>
<dbReference type="GO" id="GO:0022857">
    <property type="term" value="F:transmembrane transporter activity"/>
    <property type="evidence" value="ECO:0007669"/>
    <property type="project" value="InterPro"/>
</dbReference>
<dbReference type="PANTHER" id="PTHR30472">
    <property type="entry name" value="FERRIC ENTEROBACTIN TRANSPORT SYSTEM PERMEASE PROTEIN"/>
    <property type="match status" value="1"/>
</dbReference>
<name>A0A6M1LG67_9PROT</name>
<dbReference type="SUPFAM" id="SSF81345">
    <property type="entry name" value="ABC transporter involved in vitamin B12 uptake, BtuC"/>
    <property type="match status" value="1"/>
</dbReference>
<accession>A0A6M1LG67</accession>
<evidence type="ECO:0000256" key="3">
    <source>
        <dbReference type="ARBA" id="ARBA00022448"/>
    </source>
</evidence>
<comment type="caution">
    <text evidence="9">The sequence shown here is derived from an EMBL/GenBank/DDBJ whole genome shotgun (WGS) entry which is preliminary data.</text>
</comment>
<protein>
    <submittedName>
        <fullName evidence="9">Iron chelate uptake ABC transporter family permease subunit</fullName>
    </submittedName>
</protein>
<dbReference type="InterPro" id="IPR000522">
    <property type="entry name" value="ABC_transptr_permease_BtuC"/>
</dbReference>
<keyword evidence="7 8" id="KW-0472">Membrane</keyword>
<dbReference type="Pfam" id="PF01032">
    <property type="entry name" value="FecCD"/>
    <property type="match status" value="1"/>
</dbReference>
<dbReference type="CDD" id="cd06550">
    <property type="entry name" value="TM_ABC_iron-siderophores_like"/>
    <property type="match status" value="1"/>
</dbReference>
<feature type="transmembrane region" description="Helical" evidence="8">
    <location>
        <begin position="209"/>
        <end position="233"/>
    </location>
</feature>
<evidence type="ECO:0000256" key="8">
    <source>
        <dbReference type="SAM" id="Phobius"/>
    </source>
</evidence>
<comment type="subcellular location">
    <subcellularLocation>
        <location evidence="1">Cell membrane</location>
        <topology evidence="1">Multi-pass membrane protein</topology>
    </subcellularLocation>
</comment>
<feature type="transmembrane region" description="Helical" evidence="8">
    <location>
        <begin position="36"/>
        <end position="56"/>
    </location>
</feature>
<feature type="transmembrane region" description="Helical" evidence="8">
    <location>
        <begin position="92"/>
        <end position="114"/>
    </location>
</feature>
<evidence type="ECO:0000256" key="7">
    <source>
        <dbReference type="ARBA" id="ARBA00023136"/>
    </source>
</evidence>
<evidence type="ECO:0000256" key="4">
    <source>
        <dbReference type="ARBA" id="ARBA00022475"/>
    </source>
</evidence>
<dbReference type="InterPro" id="IPR037294">
    <property type="entry name" value="ABC_BtuC-like"/>
</dbReference>
<keyword evidence="3" id="KW-0813">Transport</keyword>